<evidence type="ECO:0000256" key="1">
    <source>
        <dbReference type="SAM" id="SignalP"/>
    </source>
</evidence>
<feature type="chain" id="PRO_5014795015" evidence="1">
    <location>
        <begin position="32"/>
        <end position="316"/>
    </location>
</feature>
<gene>
    <name evidence="3" type="ORF">CDL18_01155</name>
</gene>
<proteinExistence type="predicted"/>
<accession>A0A2N5NMS5</accession>
<dbReference type="Proteomes" id="UP000234849">
    <property type="component" value="Unassembled WGS sequence"/>
</dbReference>
<evidence type="ECO:0000259" key="2">
    <source>
        <dbReference type="SMART" id="SM00909"/>
    </source>
</evidence>
<feature type="signal peptide" evidence="1">
    <location>
        <begin position="1"/>
        <end position="31"/>
    </location>
</feature>
<protein>
    <submittedName>
        <fullName evidence="3">Sporulation protein</fullName>
    </submittedName>
</protein>
<evidence type="ECO:0000313" key="4">
    <source>
        <dbReference type="Proteomes" id="UP000234849"/>
    </source>
</evidence>
<dbReference type="SMART" id="SM00909">
    <property type="entry name" value="Germane"/>
    <property type="match status" value="2"/>
</dbReference>
<dbReference type="AlphaFoldDB" id="A0A2N5NMS5"/>
<dbReference type="EMBL" id="NIHM01000001">
    <property type="protein sequence ID" value="PLT58212.1"/>
    <property type="molecule type" value="Genomic_DNA"/>
</dbReference>
<reference evidence="3 4" key="1">
    <citation type="journal article" date="2017" name="Genome Med.">
        <title>A novel Ruminococcus gnavus clade enriched in inflammatory bowel disease patients.</title>
        <authorList>
            <person name="Hall A.B."/>
            <person name="Yassour M."/>
            <person name="Sauk J."/>
            <person name="Garner A."/>
            <person name="Jiang X."/>
            <person name="Arthur T."/>
            <person name="Lagoudas G.K."/>
            <person name="Vatanen T."/>
            <person name="Fornelos N."/>
            <person name="Wilson R."/>
            <person name="Bertha M."/>
            <person name="Cohen M."/>
            <person name="Garber J."/>
            <person name="Khalili H."/>
            <person name="Gevers D."/>
            <person name="Ananthakrishnan A.N."/>
            <person name="Kugathasan S."/>
            <person name="Lander E.S."/>
            <person name="Blainey P."/>
            <person name="Vlamakis H."/>
            <person name="Xavier R.J."/>
            <person name="Huttenhower C."/>
        </authorList>
    </citation>
    <scope>NUCLEOTIDE SEQUENCE [LARGE SCALE GENOMIC DNA]</scope>
    <source>
        <strain evidence="3 4">RJX1118</strain>
    </source>
</reference>
<comment type="caution">
    <text evidence="3">The sequence shown here is derived from an EMBL/GenBank/DDBJ whole genome shotgun (WGS) entry which is preliminary data.</text>
</comment>
<feature type="domain" description="GerMN" evidence="2">
    <location>
        <begin position="69"/>
        <end position="154"/>
    </location>
</feature>
<evidence type="ECO:0000313" key="3">
    <source>
        <dbReference type="EMBL" id="PLT58212.1"/>
    </source>
</evidence>
<dbReference type="Pfam" id="PF10646">
    <property type="entry name" value="Germane"/>
    <property type="match status" value="2"/>
</dbReference>
<feature type="domain" description="GerMN" evidence="2">
    <location>
        <begin position="210"/>
        <end position="296"/>
    </location>
</feature>
<dbReference type="InterPro" id="IPR019606">
    <property type="entry name" value="GerMN"/>
</dbReference>
<dbReference type="PROSITE" id="PS51257">
    <property type="entry name" value="PROKAR_LIPOPROTEIN"/>
    <property type="match status" value="1"/>
</dbReference>
<organism evidence="3 4">
    <name type="scientific">Mediterraneibacter gnavus</name>
    <name type="common">Ruminococcus gnavus</name>
    <dbReference type="NCBI Taxonomy" id="33038"/>
    <lineage>
        <taxon>Bacteria</taxon>
        <taxon>Bacillati</taxon>
        <taxon>Bacillota</taxon>
        <taxon>Clostridia</taxon>
        <taxon>Lachnospirales</taxon>
        <taxon>Lachnospiraceae</taxon>
        <taxon>Mediterraneibacter</taxon>
    </lineage>
</organism>
<name>A0A2N5NMS5_MEDGN</name>
<sequence length="316" mass="35199">MQHKGEQMKKVRKILLIFLGICLACTTVSCAKRTEVKKGDSYIYCLNSDRTGLQKVSYESKEKDPLKAAKAMIKELKKPSEEIEYTPPIPKDVKVKRYELEGGILYLDFNAKYKQMDTVEETLARAALVKSLVRIEGINSVWIKVEGADLTDSSGQVLGYLNEDDFVQSEGASPSSYQTGTLTLYFSNEAGDALVEQTMEVRYNSNISREKLIVEKLMKGPETSAAKATINPDTNLLSVTTKDGICYVNFDKTFLKGAYDVKPQVTIYSLVNSLTQGTGVGKVQISINGENHVKYMQTVDLSQPLEADLGWNEEKK</sequence>
<keyword evidence="1" id="KW-0732">Signal</keyword>